<dbReference type="InterPro" id="IPR042269">
    <property type="entry name" value="Ser_carbopepase_S28_SKS"/>
</dbReference>
<dbReference type="Ensembl" id="ENSMMUT00000106621.1">
    <property type="protein sequence ID" value="ENSMMUP00000065040.1"/>
    <property type="gene ID" value="ENSMMUG00000022750.4"/>
</dbReference>
<evidence type="ECO:0000256" key="17">
    <source>
        <dbReference type="ARBA" id="ARBA00057675"/>
    </source>
</evidence>
<evidence type="ECO:0000256" key="18">
    <source>
        <dbReference type="ARBA" id="ARBA00066778"/>
    </source>
</evidence>
<evidence type="ECO:0000256" key="4">
    <source>
        <dbReference type="ARBA" id="ARBA00011079"/>
    </source>
</evidence>
<evidence type="ECO:0000256" key="24">
    <source>
        <dbReference type="SAM" id="SignalP"/>
    </source>
</evidence>
<dbReference type="PANTHER" id="PTHR11010:SF107">
    <property type="entry name" value="DIPEPTIDYL PEPTIDASE 2"/>
    <property type="match status" value="1"/>
</dbReference>
<evidence type="ECO:0000313" key="27">
    <source>
        <dbReference type="VGNC" id="VGNC:103257"/>
    </source>
</evidence>
<comment type="subunit">
    <text evidence="5">Homodimer.</text>
</comment>
<dbReference type="GO" id="GO:0004177">
    <property type="term" value="F:aminopeptidase activity"/>
    <property type="evidence" value="ECO:0007669"/>
    <property type="project" value="UniProtKB-KW"/>
</dbReference>
<dbReference type="SMR" id="A0A5F7ZIN4"/>
<dbReference type="FunFam" id="3.40.50.1820:FF:000484">
    <property type="entry name" value="Dipeptidyl peptidase 2"/>
    <property type="match status" value="1"/>
</dbReference>
<feature type="chain" id="PRO_5023919682" description="Dipeptidyl peptidase 2" evidence="24">
    <location>
        <begin position="26"/>
        <end position="569"/>
    </location>
</feature>
<reference evidence="25" key="3">
    <citation type="submission" date="2025-08" db="UniProtKB">
        <authorList>
            <consortium name="Ensembl"/>
        </authorList>
    </citation>
    <scope>IDENTIFICATION</scope>
    <source>
        <strain evidence="25">17573</strain>
    </source>
</reference>
<evidence type="ECO:0000256" key="20">
    <source>
        <dbReference type="ARBA" id="ARBA00075231"/>
    </source>
</evidence>
<dbReference type="AlphaFoldDB" id="A0A5F7ZIN4"/>
<dbReference type="GO" id="GO:0031410">
    <property type="term" value="C:cytoplasmic vesicle"/>
    <property type="evidence" value="ECO:0007669"/>
    <property type="project" value="UniProtKB-SubCell"/>
</dbReference>
<dbReference type="Proteomes" id="UP000006718">
    <property type="component" value="Chromosome 15"/>
</dbReference>
<reference evidence="26" key="1">
    <citation type="journal article" date="2007" name="Science">
        <title>Evolutionary and biomedical insights from the rhesus macaque genome.</title>
        <authorList>
            <person name="Gibbs R.A."/>
            <person name="Rogers J."/>
            <person name="Katze M.G."/>
            <person name="Bumgarner R."/>
            <person name="Weinstock G.M."/>
            <person name="Mardis E.R."/>
            <person name="Remington K.A."/>
            <person name="Strausberg R.L."/>
            <person name="Venter J.C."/>
            <person name="Wilson R.K."/>
            <person name="Batzer M.A."/>
            <person name="Bustamante C.D."/>
            <person name="Eichler E.E."/>
            <person name="Hahn M.W."/>
            <person name="Hardison R.C."/>
            <person name="Makova K.D."/>
            <person name="Miller W."/>
            <person name="Milosavljevic A."/>
            <person name="Palermo R.E."/>
            <person name="Siepel A."/>
            <person name="Sikela J.M."/>
            <person name="Attaway T."/>
            <person name="Bell S."/>
            <person name="Bernard K.E."/>
            <person name="Buhay C.J."/>
            <person name="Chandrabose M.N."/>
            <person name="Dao M."/>
            <person name="Davis C."/>
            <person name="Delehaunty K.D."/>
            <person name="Ding Y."/>
            <person name="Dinh H.H."/>
            <person name="Dugan-Rocha S."/>
            <person name="Fulton L.A."/>
            <person name="Gabisi R.A."/>
            <person name="Garner T.T."/>
            <person name="Godfrey J."/>
            <person name="Hawes A.C."/>
            <person name="Hernandez J."/>
            <person name="Hines S."/>
            <person name="Holder M."/>
            <person name="Hume J."/>
            <person name="Jhangiani S.N."/>
            <person name="Joshi V."/>
            <person name="Khan Z.M."/>
            <person name="Kirkness E.F."/>
            <person name="Cree A."/>
            <person name="Fowler R.G."/>
            <person name="Lee S."/>
            <person name="Lewis L.R."/>
            <person name="Li Z."/>
            <person name="Liu Y.-S."/>
            <person name="Moore S.M."/>
            <person name="Muzny D."/>
            <person name="Nazareth L.V."/>
            <person name="Ngo D.N."/>
            <person name="Okwuonu G.O."/>
            <person name="Pai G."/>
            <person name="Parker D."/>
            <person name="Paul H.A."/>
            <person name="Pfannkoch C."/>
            <person name="Pohl C.S."/>
            <person name="Rogers Y.-H.C."/>
            <person name="Ruiz S.J."/>
            <person name="Sabo A."/>
            <person name="Santibanez J."/>
            <person name="Schneider B.W."/>
            <person name="Smith S.M."/>
            <person name="Sodergren E."/>
            <person name="Svatek A.F."/>
            <person name="Utterback T.R."/>
            <person name="Vattathil S."/>
            <person name="Warren W."/>
            <person name="White C.S."/>
            <person name="Chinwalla A.T."/>
            <person name="Feng Y."/>
            <person name="Halpern A.L."/>
            <person name="Hillier L.W."/>
            <person name="Huang X."/>
            <person name="Minx P."/>
            <person name="Nelson J.O."/>
            <person name="Pepin K.H."/>
            <person name="Qin X."/>
            <person name="Sutton G.G."/>
            <person name="Venter E."/>
            <person name="Walenz B.P."/>
            <person name="Wallis J.W."/>
            <person name="Worley K.C."/>
            <person name="Yang S.-P."/>
            <person name="Jones S.M."/>
            <person name="Marra M.A."/>
            <person name="Rocchi M."/>
            <person name="Schein J.E."/>
            <person name="Baertsch R."/>
            <person name="Clarke L."/>
            <person name="Csuros M."/>
            <person name="Glasscock J."/>
            <person name="Harris R.A."/>
            <person name="Havlak P."/>
            <person name="Jackson A.R."/>
            <person name="Jiang H."/>
            <person name="Liu Y."/>
            <person name="Messina D.N."/>
            <person name="Shen Y."/>
            <person name="Song H.X.-Z."/>
            <person name="Wylie T."/>
            <person name="Zhang L."/>
            <person name="Birney E."/>
            <person name="Han K."/>
            <person name="Konkel M.K."/>
            <person name="Lee J."/>
            <person name="Smit A.F.A."/>
            <person name="Ullmer B."/>
            <person name="Wang H."/>
            <person name="Xing J."/>
            <person name="Burhans R."/>
            <person name="Cheng Z."/>
            <person name="Karro J.E."/>
            <person name="Ma J."/>
            <person name="Raney B."/>
            <person name="She X."/>
            <person name="Cox M.J."/>
            <person name="Demuth J.P."/>
            <person name="Dumas L.J."/>
            <person name="Han S.-G."/>
            <person name="Hopkins J."/>
            <person name="Karimpour-Fard A."/>
            <person name="Kim Y.H."/>
            <person name="Pollack J.R."/>
            <person name="Vinar T."/>
            <person name="Addo-Quaye C."/>
            <person name="Degenhardt J."/>
            <person name="Denby A."/>
            <person name="Hubisz M.J."/>
            <person name="Indap A."/>
            <person name="Kosiol C."/>
            <person name="Lahn B.T."/>
            <person name="Lawson H.A."/>
            <person name="Marklein A."/>
            <person name="Nielsen R."/>
            <person name="Vallender E.J."/>
            <person name="Clark A.G."/>
            <person name="Ferguson B."/>
            <person name="Hernandez R.D."/>
            <person name="Hirani K."/>
            <person name="Kehrer-Sawatzki H."/>
            <person name="Kolb J."/>
            <person name="Patil S."/>
            <person name="Pu L.-L."/>
            <person name="Ren Y."/>
            <person name="Smith D.G."/>
            <person name="Wheeler D.A."/>
            <person name="Schenck I."/>
            <person name="Ball E.V."/>
            <person name="Chen R."/>
            <person name="Cooper D.N."/>
            <person name="Giardine B."/>
            <person name="Hsu F."/>
            <person name="Kent W.J."/>
            <person name="Lesk A."/>
            <person name="Nelson D.L."/>
            <person name="O'brien W.E."/>
            <person name="Pruefer K."/>
            <person name="Stenson P.D."/>
            <person name="Wallace J.C."/>
            <person name="Ke H."/>
            <person name="Liu X.-M."/>
            <person name="Wang P."/>
            <person name="Xiang A.P."/>
            <person name="Yang F."/>
            <person name="Barber G.P."/>
            <person name="Haussler D."/>
            <person name="Karolchik D."/>
            <person name="Kern A.D."/>
            <person name="Kuhn R.M."/>
            <person name="Smith K.E."/>
            <person name="Zwieg A.S."/>
        </authorList>
    </citation>
    <scope>NUCLEOTIDE SEQUENCE [LARGE SCALE GENOMIC DNA]</scope>
    <source>
        <strain evidence="26">17573</strain>
    </source>
</reference>
<keyword evidence="13" id="KW-0325">Glycoprotein</keyword>
<evidence type="ECO:0000256" key="23">
    <source>
        <dbReference type="ARBA" id="ARBA00081307"/>
    </source>
</evidence>
<reference evidence="25" key="4">
    <citation type="submission" date="2025-09" db="UniProtKB">
        <authorList>
            <consortium name="Ensembl"/>
        </authorList>
    </citation>
    <scope>IDENTIFICATION</scope>
    <source>
        <strain evidence="25">17573</strain>
    </source>
</reference>
<keyword evidence="26" id="KW-1185">Reference proteome</keyword>
<evidence type="ECO:0000256" key="8">
    <source>
        <dbReference type="ARBA" id="ARBA00022670"/>
    </source>
</evidence>
<comment type="function">
    <text evidence="17">Plays an important role in the degradation of some oligopeptides.</text>
</comment>
<keyword evidence="9 24" id="KW-0732">Signal</keyword>
<dbReference type="InParanoid" id="A0A5F7ZIN4"/>
<evidence type="ECO:0000256" key="19">
    <source>
        <dbReference type="ARBA" id="ARBA00071692"/>
    </source>
</evidence>
<dbReference type="SUPFAM" id="SSF53474">
    <property type="entry name" value="alpha/beta-Hydrolases"/>
    <property type="match status" value="1"/>
</dbReference>
<keyword evidence="10" id="KW-0378">Hydrolase</keyword>
<dbReference type="GO" id="GO:0070008">
    <property type="term" value="F:serine-type exopeptidase activity"/>
    <property type="evidence" value="ECO:0007669"/>
    <property type="project" value="InterPro"/>
</dbReference>
<evidence type="ECO:0000256" key="15">
    <source>
        <dbReference type="ARBA" id="ARBA00023329"/>
    </source>
</evidence>
<protein>
    <recommendedName>
        <fullName evidence="19">Dipeptidyl peptidase 2</fullName>
        <ecNumber evidence="18">3.4.14.2</ecNumber>
    </recommendedName>
    <alternativeName>
        <fullName evidence="22">Dipeptidyl aminopeptidase II</fullName>
    </alternativeName>
    <alternativeName>
        <fullName evidence="23">Dipeptidyl peptidase 7</fullName>
    </alternativeName>
    <alternativeName>
        <fullName evidence="21">Dipeptidyl peptidase II</fullName>
    </alternativeName>
    <alternativeName>
        <fullName evidence="20">Quiescent cell proline dipeptidase</fullName>
    </alternativeName>
</protein>
<evidence type="ECO:0000256" key="21">
    <source>
        <dbReference type="ARBA" id="ARBA00077913"/>
    </source>
</evidence>
<evidence type="ECO:0000256" key="11">
    <source>
        <dbReference type="ARBA" id="ARBA00022825"/>
    </source>
</evidence>
<dbReference type="GO" id="GO:0008239">
    <property type="term" value="F:dipeptidyl-peptidase activity"/>
    <property type="evidence" value="ECO:0007669"/>
    <property type="project" value="UniProtKB-EC"/>
</dbReference>
<feature type="signal peptide" evidence="24">
    <location>
        <begin position="1"/>
        <end position="25"/>
    </location>
</feature>
<evidence type="ECO:0000256" key="13">
    <source>
        <dbReference type="ARBA" id="ARBA00023180"/>
    </source>
</evidence>
<dbReference type="STRING" id="9544.ENSMMUP00000065040"/>
<evidence type="ECO:0000256" key="5">
    <source>
        <dbReference type="ARBA" id="ARBA00011738"/>
    </source>
</evidence>
<evidence type="ECO:0000256" key="14">
    <source>
        <dbReference type="ARBA" id="ARBA00023228"/>
    </source>
</evidence>
<evidence type="ECO:0000256" key="12">
    <source>
        <dbReference type="ARBA" id="ARBA00023145"/>
    </source>
</evidence>
<name>A0A5F7ZIN4_MACMU</name>
<dbReference type="GeneTree" id="ENSGT00940000159838"/>
<reference evidence="25" key="2">
    <citation type="submission" date="2019-01" db="EMBL/GenBank/DDBJ databases">
        <authorList>
            <person name="Graves T."/>
            <person name="Eichler E.E."/>
            <person name="Wilson R.K."/>
        </authorList>
    </citation>
    <scope>NUCLEOTIDE SEQUENCE [LARGE SCALE GENOMIC DNA]</scope>
    <source>
        <strain evidence="25">17573</strain>
    </source>
</reference>
<evidence type="ECO:0000256" key="22">
    <source>
        <dbReference type="ARBA" id="ARBA00080970"/>
    </source>
</evidence>
<evidence type="ECO:0000313" key="26">
    <source>
        <dbReference type="Proteomes" id="UP000006718"/>
    </source>
</evidence>
<evidence type="ECO:0000313" key="25">
    <source>
        <dbReference type="Ensembl" id="ENSMMUP00000065040.1"/>
    </source>
</evidence>
<dbReference type="ExpressionAtlas" id="A0A5F7ZIN4">
    <property type="expression patterns" value="baseline"/>
</dbReference>
<evidence type="ECO:0000256" key="7">
    <source>
        <dbReference type="ARBA" id="ARBA00022525"/>
    </source>
</evidence>
<evidence type="ECO:0000256" key="3">
    <source>
        <dbReference type="ARBA" id="ARBA00004613"/>
    </source>
</evidence>
<dbReference type="FunFam" id="1.20.120.980:FF:000001">
    <property type="entry name" value="Dipeptidyl peptidase 7"/>
    <property type="match status" value="1"/>
</dbReference>
<dbReference type="EC" id="3.4.14.2" evidence="18"/>
<evidence type="ECO:0000256" key="1">
    <source>
        <dbReference type="ARBA" id="ARBA00004371"/>
    </source>
</evidence>
<organism evidence="25 26">
    <name type="scientific">Macaca mulatta</name>
    <name type="common">Rhesus macaque</name>
    <dbReference type="NCBI Taxonomy" id="9544"/>
    <lineage>
        <taxon>Eukaryota</taxon>
        <taxon>Metazoa</taxon>
        <taxon>Chordata</taxon>
        <taxon>Craniata</taxon>
        <taxon>Vertebrata</taxon>
        <taxon>Euteleostomi</taxon>
        <taxon>Mammalia</taxon>
        <taxon>Eutheria</taxon>
        <taxon>Euarchontoglires</taxon>
        <taxon>Primates</taxon>
        <taxon>Haplorrhini</taxon>
        <taxon>Catarrhini</taxon>
        <taxon>Cercopithecidae</taxon>
        <taxon>Cercopithecinae</taxon>
        <taxon>Macaca</taxon>
    </lineage>
</organism>
<dbReference type="GO" id="GO:0005794">
    <property type="term" value="C:Golgi apparatus"/>
    <property type="evidence" value="ECO:0007669"/>
    <property type="project" value="Ensembl"/>
</dbReference>
<proteinExistence type="inferred from homology"/>
<comment type="subcellular location">
    <subcellularLocation>
        <location evidence="2">Cytoplasmic vesicle</location>
    </subcellularLocation>
    <subcellularLocation>
        <location evidence="1">Lysosome</location>
    </subcellularLocation>
    <subcellularLocation>
        <location evidence="3">Secreted</location>
    </subcellularLocation>
</comment>
<keyword evidence="8" id="KW-0645">Protease</keyword>
<keyword evidence="11" id="KW-0720">Serine protease</keyword>
<evidence type="ECO:0000256" key="10">
    <source>
        <dbReference type="ARBA" id="ARBA00022801"/>
    </source>
</evidence>
<dbReference type="GO" id="GO:0006508">
    <property type="term" value="P:proteolysis"/>
    <property type="evidence" value="ECO:0007669"/>
    <property type="project" value="UniProtKB-KW"/>
</dbReference>
<dbReference type="GO" id="GO:0005576">
    <property type="term" value="C:extracellular region"/>
    <property type="evidence" value="ECO:0007669"/>
    <property type="project" value="UniProtKB-SubCell"/>
</dbReference>
<evidence type="ECO:0000256" key="6">
    <source>
        <dbReference type="ARBA" id="ARBA00022438"/>
    </source>
</evidence>
<dbReference type="VEuPathDB" id="HostDB:ENSMMUG00000022750"/>
<dbReference type="GO" id="GO:0005764">
    <property type="term" value="C:lysosome"/>
    <property type="evidence" value="ECO:0007669"/>
    <property type="project" value="UniProtKB-SubCell"/>
</dbReference>
<dbReference type="Gene3D" id="1.20.120.980">
    <property type="entry name" value="Serine carboxypeptidase S28, SKS domain"/>
    <property type="match status" value="1"/>
</dbReference>
<comment type="catalytic activity">
    <reaction evidence="16">
        <text>Release of an N-terminal dipeptide, Xaa-Yaa-|-, preferentially when Yaa is Ala or Pro. Substrates are oligopeptides, preferentially tripeptides.</text>
        <dbReference type="EC" id="3.4.14.2"/>
    </reaction>
</comment>
<dbReference type="FunCoup" id="A0A5F7ZIN4">
    <property type="interactions" value="550"/>
</dbReference>
<keyword evidence="14" id="KW-0458">Lysosome</keyword>
<dbReference type="PANTHER" id="PTHR11010">
    <property type="entry name" value="PROTEASE S28 PRO-X CARBOXYPEPTIDASE-RELATED"/>
    <property type="match status" value="1"/>
</dbReference>
<accession>A0A5F7ZIN4</accession>
<dbReference type="InterPro" id="IPR008758">
    <property type="entry name" value="Peptidase_S28"/>
</dbReference>
<comment type="similarity">
    <text evidence="4">Belongs to the peptidase S28 family.</text>
</comment>
<evidence type="ECO:0000256" key="2">
    <source>
        <dbReference type="ARBA" id="ARBA00004541"/>
    </source>
</evidence>
<dbReference type="VGNC" id="VGNC:103257">
    <property type="gene designation" value="DPP7"/>
</dbReference>
<dbReference type="PaxDb" id="9544-ENSMMUP00000029958"/>
<keyword evidence="7" id="KW-0964">Secreted</keyword>
<dbReference type="Pfam" id="PF05577">
    <property type="entry name" value="Peptidase_S28"/>
    <property type="match status" value="1"/>
</dbReference>
<gene>
    <name evidence="25 27" type="primary">DPP7</name>
</gene>
<keyword evidence="12" id="KW-0865">Zymogen</keyword>
<dbReference type="InterPro" id="IPR029058">
    <property type="entry name" value="AB_hydrolase_fold"/>
</dbReference>
<sequence>MGSAAWAPVLLLALGLRGLQTGARSAPDPGFQERFFQQRLDHFNFERFGNQTFPQRFLVSDRFWIRGEGPIFFYTGNEGDVWAFANNSGFIAELAAEQGALLVFAEHRYYGKSLPFGERSTQRGHTELLTVEQALADFAELLRALRRDLGAKDAPAIAFGGSYGGMLSAYLRMKYPHLVAGALAASAPVLAVAGLGDSNQFFRDVTADFEGQSPKCTQGVREAFGQIKDLFLQGAYDRVRWEFGTCQPLSDEKDLTQLFMFARNAFTVLAMMDYPYPTDFLGPLPANPVKVGCDRLLSEAQRITGLRALAGLVYNASGSEHCYDIYRLYRSCADPTGCGTGPDARAWDYQACTEINLTFASNNVTDMFPDLPFTDERRQQYCLDTWGVWPRPDWLLTSFWGGDLRAASNIIFSNGNLDPWAGGGGHSLTVLPGCSGTLGLKRSPCSASQSAGITGPSPGPYPVPVLPGCAPSRHFPPPSLAGFLYGCLADADSRLRPSAFQWVHGGWAVALFLHLMEFFPLSTDSEEPERISHCHHHPGGRAPPRPQVWREVARRWSRVGRDRPTEGWG</sequence>
<dbReference type="Gene3D" id="3.40.50.1820">
    <property type="entry name" value="alpha/beta hydrolase"/>
    <property type="match status" value="1"/>
</dbReference>
<keyword evidence="15" id="KW-0968">Cytoplasmic vesicle</keyword>
<evidence type="ECO:0000256" key="16">
    <source>
        <dbReference type="ARBA" id="ARBA00052693"/>
    </source>
</evidence>
<dbReference type="Bgee" id="ENSMMUG00000022750">
    <property type="expression patterns" value="Expressed in cerebellar cortex and 21 other cell types or tissues"/>
</dbReference>
<keyword evidence="6" id="KW-0031">Aminopeptidase</keyword>
<evidence type="ECO:0000256" key="9">
    <source>
        <dbReference type="ARBA" id="ARBA00022729"/>
    </source>
</evidence>